<dbReference type="EMBL" id="JASCTH010000044">
    <property type="protein sequence ID" value="MDI6105361.1"/>
    <property type="molecule type" value="Genomic_DNA"/>
</dbReference>
<gene>
    <name evidence="2" type="ORF">QLQ12_42950</name>
</gene>
<organism evidence="2 3">
    <name type="scientific">Actinoplanes sandaracinus</name>
    <dbReference type="NCBI Taxonomy" id="3045177"/>
    <lineage>
        <taxon>Bacteria</taxon>
        <taxon>Bacillati</taxon>
        <taxon>Actinomycetota</taxon>
        <taxon>Actinomycetes</taxon>
        <taxon>Micromonosporales</taxon>
        <taxon>Micromonosporaceae</taxon>
        <taxon>Actinoplanes</taxon>
    </lineage>
</organism>
<proteinExistence type="predicted"/>
<feature type="transmembrane region" description="Helical" evidence="1">
    <location>
        <begin position="202"/>
        <end position="218"/>
    </location>
</feature>
<feature type="transmembrane region" description="Helical" evidence="1">
    <location>
        <begin position="178"/>
        <end position="196"/>
    </location>
</feature>
<feature type="transmembrane region" description="Helical" evidence="1">
    <location>
        <begin position="12"/>
        <end position="30"/>
    </location>
</feature>
<evidence type="ECO:0000313" key="3">
    <source>
        <dbReference type="Proteomes" id="UP001241758"/>
    </source>
</evidence>
<feature type="transmembrane region" description="Helical" evidence="1">
    <location>
        <begin position="230"/>
        <end position="250"/>
    </location>
</feature>
<feature type="transmembrane region" description="Helical" evidence="1">
    <location>
        <begin position="45"/>
        <end position="66"/>
    </location>
</feature>
<evidence type="ECO:0000313" key="2">
    <source>
        <dbReference type="EMBL" id="MDI6105361.1"/>
    </source>
</evidence>
<keyword evidence="3" id="KW-1185">Reference proteome</keyword>
<keyword evidence="1" id="KW-0472">Membrane</keyword>
<reference evidence="2 3" key="1">
    <citation type="submission" date="2023-05" db="EMBL/GenBank/DDBJ databases">
        <title>Actinoplanes sp. NEAU-A12 genome sequencing.</title>
        <authorList>
            <person name="Wang Z.-S."/>
        </authorList>
    </citation>
    <scope>NUCLEOTIDE SEQUENCE [LARGE SCALE GENOMIC DNA]</scope>
    <source>
        <strain evidence="2 3">NEAU-A12</strain>
    </source>
</reference>
<feature type="transmembrane region" description="Helical" evidence="1">
    <location>
        <begin position="403"/>
        <end position="421"/>
    </location>
</feature>
<feature type="transmembrane region" description="Helical" evidence="1">
    <location>
        <begin position="369"/>
        <end position="391"/>
    </location>
</feature>
<feature type="transmembrane region" description="Helical" evidence="1">
    <location>
        <begin position="78"/>
        <end position="98"/>
    </location>
</feature>
<comment type="caution">
    <text evidence="2">The sequence shown here is derived from an EMBL/GenBank/DDBJ whole genome shotgun (WGS) entry which is preliminary data.</text>
</comment>
<dbReference type="RefSeq" id="WP_282766829.1">
    <property type="nucleotide sequence ID" value="NZ_JASCTH010000044.1"/>
</dbReference>
<evidence type="ECO:0008006" key="4">
    <source>
        <dbReference type="Google" id="ProtNLM"/>
    </source>
</evidence>
<feature type="transmembrane region" description="Helical" evidence="1">
    <location>
        <begin position="104"/>
        <end position="123"/>
    </location>
</feature>
<dbReference type="Proteomes" id="UP001241758">
    <property type="component" value="Unassembled WGS sequence"/>
</dbReference>
<keyword evidence="1" id="KW-1133">Transmembrane helix</keyword>
<sequence length="576" mass="63179">MERVRWKRADLWVLLGFVVMAVWVTSRLWLDPNGRVLAGNDDDHGIFLFMLAHAERVVFDGASLLYENRFNVPVGVNMMANTSILALAIPLAPITHFFGGGVTVVLLITFGLGGTAFAWYWVLSRHLGRTRLAAGIGAAFCGFGPAMISHANGHVNFVSNYVLPFIVWQVLRLREPGRVVRGGVILGLLIVLQIFINEEALLFVAMTLGIFAVSYALMARDEARRVWKHFTAGLAVAAATSGVLTAYPLWIQFMGKGSYHGQPFEPSKIVTDLASLPAFARLSLAGITKVTEVLSLSETEDNTFYGPFGLLMIVVSIMMLWRSPAMRATAIAGIAMLVVSMGPELRLVGVKTDVPLPFALIAHLPVIDLVSVTRFAMVPSMVAGVLLAFAIDRIGSYPTKTRKRFWIGMTLALVPLFPLPLPVVSGAPQPEFLTKGIWRQYVPEGRTLVTVPLPDVTSGRTGQRWAALNNLDYATPRGYFMGPANARKGDNTGSWSAAPRYTSRMFRTLGDTGNMPMLTEENLEKIRKDFRYWRTAVVVLVPKTKHGNKMRTVLVSALGKPQLVGGVEIWQVPSEG</sequence>
<name>A0ABT6X029_9ACTN</name>
<feature type="transmembrane region" description="Helical" evidence="1">
    <location>
        <begin position="304"/>
        <end position="321"/>
    </location>
</feature>
<evidence type="ECO:0000256" key="1">
    <source>
        <dbReference type="SAM" id="Phobius"/>
    </source>
</evidence>
<keyword evidence="1" id="KW-0812">Transmembrane</keyword>
<protein>
    <recommendedName>
        <fullName evidence="4">Glycosyl transferase</fullName>
    </recommendedName>
</protein>
<feature type="transmembrane region" description="Helical" evidence="1">
    <location>
        <begin position="328"/>
        <end position="349"/>
    </location>
</feature>
<accession>A0ABT6X029</accession>